<comment type="caution">
    <text evidence="2">The sequence shown here is derived from an EMBL/GenBank/DDBJ whole genome shotgun (WGS) entry which is preliminary data.</text>
</comment>
<dbReference type="PANTHER" id="PTHR34978">
    <property type="entry name" value="POSSIBLE SENSOR-TRANSDUCER PROTEIN BLAR"/>
    <property type="match status" value="1"/>
</dbReference>
<gene>
    <name evidence="2" type="ORF">BJR07_27295</name>
</gene>
<dbReference type="GO" id="GO:0006508">
    <property type="term" value="P:proteolysis"/>
    <property type="evidence" value="ECO:0007669"/>
    <property type="project" value="UniProtKB-KW"/>
</dbReference>
<keyword evidence="1" id="KW-0862">Zinc</keyword>
<comment type="cofactor">
    <cofactor evidence="1">
        <name>Zn(2+)</name>
        <dbReference type="ChEBI" id="CHEBI:29105"/>
    </cofactor>
    <text evidence="1">Binds 1 zinc ion per subunit.</text>
</comment>
<protein>
    <submittedName>
        <fullName evidence="2">Uncharacterized protein</fullName>
    </submittedName>
</protein>
<evidence type="ECO:0000313" key="2">
    <source>
        <dbReference type="EMBL" id="OKA32693.1"/>
    </source>
</evidence>
<dbReference type="Proteomes" id="UP000186535">
    <property type="component" value="Unassembled WGS sequence"/>
</dbReference>
<dbReference type="InterPro" id="IPR052173">
    <property type="entry name" value="Beta-lactam_resp_regulator"/>
</dbReference>
<dbReference type="GO" id="GO:0004222">
    <property type="term" value="F:metalloendopeptidase activity"/>
    <property type="evidence" value="ECO:0007669"/>
    <property type="project" value="InterPro"/>
</dbReference>
<dbReference type="Pfam" id="PF01435">
    <property type="entry name" value="Peptidase_M48"/>
    <property type="match status" value="1"/>
</dbReference>
<keyword evidence="1" id="KW-0378">Hydrolase</keyword>
<dbReference type="PANTHER" id="PTHR34978:SF3">
    <property type="entry name" value="SLR0241 PROTEIN"/>
    <property type="match status" value="1"/>
</dbReference>
<sequence>MCRLFPTLNIYVLWLVDVMTTFIGSCFVLHYQTMPGCMGMSSVLDCCNMQLNNWLTFTPIIVGIFFICSVSTFLFLFKKTKKFIAELTLYRIDCYESIVIEAFQRKHSIKVQVVEATYPLAFTHGFVRPHILVSTGLIDLLQTYELEAVLEHEYYHYQNRDPFKLSIWYSLARVFSFLPISQKLYTRYMMEKEINADTFAIQEVGMKSVASALYKLMTNVPPSSFAMAHFQNHSFQDANTRIEVLLTGKYKRPSISILDWMESSIHILLIVLLIACVSFL</sequence>
<name>A0A1C4DIY9_BACCE</name>
<comment type="similarity">
    <text evidence="1">Belongs to the peptidase M48 family.</text>
</comment>
<evidence type="ECO:0000256" key="1">
    <source>
        <dbReference type="RuleBase" id="RU003983"/>
    </source>
</evidence>
<dbReference type="EMBL" id="MPON01000018">
    <property type="protein sequence ID" value="OKA32693.1"/>
    <property type="molecule type" value="Genomic_DNA"/>
</dbReference>
<dbReference type="InterPro" id="IPR001915">
    <property type="entry name" value="Peptidase_M48"/>
</dbReference>
<evidence type="ECO:0000313" key="3">
    <source>
        <dbReference type="Proteomes" id="UP000186535"/>
    </source>
</evidence>
<dbReference type="RefSeq" id="WP_016117818.1">
    <property type="nucleotide sequence ID" value="NZ_CAKJVO010000002.1"/>
</dbReference>
<organism evidence="2 3">
    <name type="scientific">Bacillus cereus</name>
    <dbReference type="NCBI Taxonomy" id="1396"/>
    <lineage>
        <taxon>Bacteria</taxon>
        <taxon>Bacillati</taxon>
        <taxon>Bacillota</taxon>
        <taxon>Bacilli</taxon>
        <taxon>Bacillales</taxon>
        <taxon>Bacillaceae</taxon>
        <taxon>Bacillus</taxon>
        <taxon>Bacillus cereus group</taxon>
    </lineage>
</organism>
<dbReference type="Gene3D" id="3.30.2010.10">
    <property type="entry name" value="Metalloproteases ('zincins'), catalytic domain"/>
    <property type="match status" value="1"/>
</dbReference>
<dbReference type="CDD" id="cd07326">
    <property type="entry name" value="M56_BlaR1_MecR1_like"/>
    <property type="match status" value="1"/>
</dbReference>
<accession>A0A1C4DIY9</accession>
<reference evidence="2 3" key="1">
    <citation type="submission" date="2016-11" db="EMBL/GenBank/DDBJ databases">
        <title>Identification of Bacillus cereus isolated from egg-white.</title>
        <authorList>
            <person name="Soni A."/>
            <person name="Oey I."/>
            <person name="Silcock P."/>
            <person name="Bremer P."/>
        </authorList>
    </citation>
    <scope>NUCLEOTIDE SEQUENCE [LARGE SCALE GENOMIC DNA]</scope>
    <source>
        <strain evidence="2 3">NZAS03</strain>
    </source>
</reference>
<dbReference type="AlphaFoldDB" id="A0A1C4DIY9"/>
<keyword evidence="1" id="KW-0645">Protease</keyword>
<proteinExistence type="inferred from homology"/>
<keyword evidence="1" id="KW-0482">Metalloprotease</keyword>